<evidence type="ECO:0000259" key="2">
    <source>
        <dbReference type="PROSITE" id="PS50113"/>
    </source>
</evidence>
<dbReference type="InterPro" id="IPR035965">
    <property type="entry name" value="PAS-like_dom_sf"/>
</dbReference>
<proteinExistence type="predicted"/>
<dbReference type="Proteomes" id="UP001138751">
    <property type="component" value="Unassembled WGS sequence"/>
</dbReference>
<evidence type="ECO:0000259" key="1">
    <source>
        <dbReference type="PROSITE" id="PS50112"/>
    </source>
</evidence>
<feature type="domain" description="PAC" evidence="2">
    <location>
        <begin position="79"/>
        <end position="136"/>
    </location>
</feature>
<dbReference type="Pfam" id="PF08448">
    <property type="entry name" value="PAS_4"/>
    <property type="match status" value="1"/>
</dbReference>
<comment type="caution">
    <text evidence="3">The sequence shown here is derived from an EMBL/GenBank/DDBJ whole genome shotgun (WGS) entry which is preliminary data.</text>
</comment>
<dbReference type="PROSITE" id="PS50113">
    <property type="entry name" value="PAC"/>
    <property type="match status" value="1"/>
</dbReference>
<dbReference type="InterPro" id="IPR000700">
    <property type="entry name" value="PAS-assoc_C"/>
</dbReference>
<name>A0A9X9X1M3_9PROT</name>
<dbReference type="AlphaFoldDB" id="A0A9X9X1M3"/>
<dbReference type="SUPFAM" id="SSF55785">
    <property type="entry name" value="PYP-like sensor domain (PAS domain)"/>
    <property type="match status" value="1"/>
</dbReference>
<feature type="domain" description="PAS" evidence="1">
    <location>
        <begin position="13"/>
        <end position="59"/>
    </location>
</feature>
<organism evidence="3 4">
    <name type="scientific">Neoroseomonas soli</name>
    <dbReference type="NCBI Taxonomy" id="1081025"/>
    <lineage>
        <taxon>Bacteria</taxon>
        <taxon>Pseudomonadati</taxon>
        <taxon>Pseudomonadota</taxon>
        <taxon>Alphaproteobacteria</taxon>
        <taxon>Acetobacterales</taxon>
        <taxon>Acetobacteraceae</taxon>
        <taxon>Neoroseomonas</taxon>
    </lineage>
</organism>
<evidence type="ECO:0000313" key="3">
    <source>
        <dbReference type="EMBL" id="MBR0673302.1"/>
    </source>
</evidence>
<dbReference type="InterPro" id="IPR000014">
    <property type="entry name" value="PAS"/>
</dbReference>
<dbReference type="EMBL" id="JAAEDM010000066">
    <property type="protein sequence ID" value="MBR0673302.1"/>
    <property type="molecule type" value="Genomic_DNA"/>
</dbReference>
<accession>A0A9X9X1M3</accession>
<gene>
    <name evidence="3" type="ORF">GXW76_19155</name>
</gene>
<protein>
    <submittedName>
        <fullName evidence="3">PAS domain S-box protein</fullName>
    </submittedName>
</protein>
<dbReference type="InterPro" id="IPR013656">
    <property type="entry name" value="PAS_4"/>
</dbReference>
<reference evidence="3" key="2">
    <citation type="journal article" date="2021" name="Syst. Appl. Microbiol.">
        <title>Roseomonas hellenica sp. nov., isolated from roots of wild-growing Alkanna tinctoria.</title>
        <authorList>
            <person name="Rat A."/>
            <person name="Naranjo H.D."/>
            <person name="Lebbe L."/>
            <person name="Cnockaert M."/>
            <person name="Krigas N."/>
            <person name="Grigoriadou K."/>
            <person name="Maloupa E."/>
            <person name="Willems A."/>
        </authorList>
    </citation>
    <scope>NUCLEOTIDE SEQUENCE</scope>
    <source>
        <strain evidence="3">LMG 31231</strain>
    </source>
</reference>
<reference evidence="3" key="1">
    <citation type="submission" date="2020-01" db="EMBL/GenBank/DDBJ databases">
        <authorList>
            <person name="Rat A."/>
        </authorList>
    </citation>
    <scope>NUCLEOTIDE SEQUENCE</scope>
    <source>
        <strain evidence="3">LMG 31231</strain>
    </source>
</reference>
<sequence length="148" mass="16103">MTAAELDALRDAILASPADAIVVCDRGGVIRFWNPGAERIFGFAAAEALGKSLDIIIPEAQRARHWEGFDRVMATGRTRYGEGDLLAVPALHRDGRRISVEFTIVPLHDAGGSMAGMVAILRDVTTRFEEMRTLRRRLAAVAGMEGAR</sequence>
<dbReference type="NCBIfam" id="TIGR00229">
    <property type="entry name" value="sensory_box"/>
    <property type="match status" value="1"/>
</dbReference>
<dbReference type="PROSITE" id="PS50112">
    <property type="entry name" value="PAS"/>
    <property type="match status" value="1"/>
</dbReference>
<keyword evidence="4" id="KW-1185">Reference proteome</keyword>
<dbReference type="CDD" id="cd00130">
    <property type="entry name" value="PAS"/>
    <property type="match status" value="1"/>
</dbReference>
<dbReference type="Gene3D" id="3.30.450.20">
    <property type="entry name" value="PAS domain"/>
    <property type="match status" value="1"/>
</dbReference>
<dbReference type="SMART" id="SM00091">
    <property type="entry name" value="PAS"/>
    <property type="match status" value="1"/>
</dbReference>
<evidence type="ECO:0000313" key="4">
    <source>
        <dbReference type="Proteomes" id="UP001138751"/>
    </source>
</evidence>